<proteinExistence type="predicted"/>
<dbReference type="RefSeq" id="XP_018520494.1">
    <property type="nucleotide sequence ID" value="XM_018664978.2"/>
</dbReference>
<name>A0AAJ7PEF5_LATCA</name>
<gene>
    <name evidence="3" type="primary">LOC108875824</name>
</gene>
<dbReference type="KEGG" id="lcf:108875824"/>
<accession>A0AAJ7PEF5</accession>
<protein>
    <submittedName>
        <fullName evidence="3">Proline-, glutamic acid- and leucine-rich protein 1</fullName>
    </submittedName>
</protein>
<feature type="region of interest" description="Disordered" evidence="1">
    <location>
        <begin position="70"/>
        <end position="180"/>
    </location>
</feature>
<dbReference type="Proteomes" id="UP000694890">
    <property type="component" value="Linkage group LG5"/>
</dbReference>
<reference evidence="3" key="1">
    <citation type="submission" date="2025-08" db="UniProtKB">
        <authorList>
            <consortium name="RefSeq"/>
        </authorList>
    </citation>
    <scope>IDENTIFICATION</scope>
    <source>
        <tissue evidence="3">Brain</tissue>
    </source>
</reference>
<dbReference type="GeneID" id="108875824"/>
<evidence type="ECO:0000256" key="1">
    <source>
        <dbReference type="SAM" id="MobiDB-lite"/>
    </source>
</evidence>
<evidence type="ECO:0000313" key="2">
    <source>
        <dbReference type="Proteomes" id="UP000694890"/>
    </source>
</evidence>
<dbReference type="AlphaFoldDB" id="A0AAJ7PEF5"/>
<sequence>MLLTATHTHTHTGDVLPLFFFAGKRCERRDIFTDRSLLRPAPISSGIFFVLIEDRLTELRWTQLLLHPHPPPPPPVPLGSQALKTRPMPQPQPAAIPYSGYPPIQETNPSLEALTDAQGEEVLLPVQVQEGQEDSEDSEDKYHPVQETDPAPEALNHPQMAEQQDEQATQTDPSGEGQMA</sequence>
<evidence type="ECO:0000313" key="3">
    <source>
        <dbReference type="RefSeq" id="XP_018520494.1"/>
    </source>
</evidence>
<organism evidence="2 3">
    <name type="scientific">Lates calcarifer</name>
    <name type="common">Barramundi</name>
    <name type="synonym">Holocentrus calcarifer</name>
    <dbReference type="NCBI Taxonomy" id="8187"/>
    <lineage>
        <taxon>Eukaryota</taxon>
        <taxon>Metazoa</taxon>
        <taxon>Chordata</taxon>
        <taxon>Craniata</taxon>
        <taxon>Vertebrata</taxon>
        <taxon>Euteleostomi</taxon>
        <taxon>Actinopterygii</taxon>
        <taxon>Neopterygii</taxon>
        <taxon>Teleostei</taxon>
        <taxon>Neoteleostei</taxon>
        <taxon>Acanthomorphata</taxon>
        <taxon>Carangaria</taxon>
        <taxon>Carangaria incertae sedis</taxon>
        <taxon>Centropomidae</taxon>
        <taxon>Lates</taxon>
    </lineage>
</organism>